<organism evidence="6 7">
    <name type="scientific">Aspergillus ochraceoroseus IBT 24754</name>
    <dbReference type="NCBI Taxonomy" id="1392256"/>
    <lineage>
        <taxon>Eukaryota</taxon>
        <taxon>Fungi</taxon>
        <taxon>Dikarya</taxon>
        <taxon>Ascomycota</taxon>
        <taxon>Pezizomycotina</taxon>
        <taxon>Eurotiomycetes</taxon>
        <taxon>Eurotiomycetidae</taxon>
        <taxon>Eurotiales</taxon>
        <taxon>Aspergillaceae</taxon>
        <taxon>Aspergillus</taxon>
        <taxon>Aspergillus subgen. Nidulantes</taxon>
    </lineage>
</organism>
<name>A0A2T5LWR6_9EURO</name>
<accession>A0A2T5LWR6</accession>
<dbReference type="PANTHER" id="PTHR35185:SF1">
    <property type="entry name" value="UPF0619 GPI-ANCHORED MEMBRANE PROTEIN C1322.10"/>
    <property type="match status" value="1"/>
</dbReference>
<proteinExistence type="predicted"/>
<keyword evidence="3" id="KW-0812">Transmembrane</keyword>
<dbReference type="PANTHER" id="PTHR35185">
    <property type="entry name" value="SERINE/THREONINE-RICH PROTEIN ADG2-RELATED"/>
    <property type="match status" value="1"/>
</dbReference>
<keyword evidence="1 4" id="KW-0732">Signal</keyword>
<feature type="compositionally biased region" description="Low complexity" evidence="2">
    <location>
        <begin position="129"/>
        <end position="195"/>
    </location>
</feature>
<dbReference type="OrthoDB" id="5316007at2759"/>
<feature type="region of interest" description="Disordered" evidence="2">
    <location>
        <begin position="129"/>
        <end position="201"/>
    </location>
</feature>
<evidence type="ECO:0000256" key="3">
    <source>
        <dbReference type="SAM" id="Phobius"/>
    </source>
</evidence>
<dbReference type="InterPro" id="IPR018466">
    <property type="entry name" value="Kre9/Knh1-like_N"/>
</dbReference>
<comment type="caution">
    <text evidence="6">The sequence shown here is derived from an EMBL/GenBank/DDBJ whole genome shotgun (WGS) entry which is preliminary data.</text>
</comment>
<evidence type="ECO:0000259" key="5">
    <source>
        <dbReference type="Pfam" id="PF10342"/>
    </source>
</evidence>
<dbReference type="AlphaFoldDB" id="A0A2T5LWR6"/>
<sequence>MRFFLQSLLPLAVSVAGKLGIPEQSQCGSLSVVEPKEGADIDASDSFTVKWTSVSTDPSSFDLYIVNNAVYPPVETKIASDVETSEGSYTVDNVSGITKGHGYQINLLSDSAQNSGILAQSQQFNITGAASSSSSSTSSSSTTSTSSTSTSTSSTGTSTTSTTLTTSGATTKTTSGSSTSAGSATTSSGAASSSGVKANETSSGAASVHTGAGVALAVPLTAGTGLLLAALFFSL</sequence>
<dbReference type="Pfam" id="PF10342">
    <property type="entry name" value="Kre9_KNH"/>
    <property type="match status" value="1"/>
</dbReference>
<feature type="transmembrane region" description="Helical" evidence="3">
    <location>
        <begin position="212"/>
        <end position="233"/>
    </location>
</feature>
<dbReference type="InterPro" id="IPR052479">
    <property type="entry name" value="GPI-anchor_Adhesion_Reg"/>
</dbReference>
<feature type="domain" description="Yeast cell wall synthesis Kre9/Knh1-like N-terminal" evidence="5">
    <location>
        <begin position="35"/>
        <end position="126"/>
    </location>
</feature>
<evidence type="ECO:0000256" key="4">
    <source>
        <dbReference type="SAM" id="SignalP"/>
    </source>
</evidence>
<feature type="chain" id="PRO_5015525968" description="Yeast cell wall synthesis Kre9/Knh1-like N-terminal domain-containing protein" evidence="4">
    <location>
        <begin position="17"/>
        <end position="235"/>
    </location>
</feature>
<reference evidence="6 7" key="1">
    <citation type="journal article" date="2018" name="Proc. Natl. Acad. Sci. U.S.A.">
        <title>Linking secondary metabolites to gene clusters through genome sequencing of six diverse Aspergillus species.</title>
        <authorList>
            <person name="Kaerboelling I."/>
            <person name="Vesth T.C."/>
            <person name="Frisvad J.C."/>
            <person name="Nybo J.L."/>
            <person name="Theobald S."/>
            <person name="Kuo A."/>
            <person name="Bowyer P."/>
            <person name="Matsuda Y."/>
            <person name="Mondo S."/>
            <person name="Lyhne E.K."/>
            <person name="Kogle M.E."/>
            <person name="Clum A."/>
            <person name="Lipzen A."/>
            <person name="Salamov A."/>
            <person name="Ngan C.Y."/>
            <person name="Daum C."/>
            <person name="Chiniquy J."/>
            <person name="Barry K."/>
            <person name="LaButti K."/>
            <person name="Haridas S."/>
            <person name="Simmons B.A."/>
            <person name="Magnuson J.K."/>
            <person name="Mortensen U.H."/>
            <person name="Larsen T.O."/>
            <person name="Grigoriev I.V."/>
            <person name="Baker S.E."/>
            <person name="Andersen M.R."/>
        </authorList>
    </citation>
    <scope>NUCLEOTIDE SEQUENCE [LARGE SCALE GENOMIC DNA]</scope>
    <source>
        <strain evidence="6 7">IBT 24754</strain>
    </source>
</reference>
<evidence type="ECO:0000313" key="6">
    <source>
        <dbReference type="EMBL" id="PTU20732.1"/>
    </source>
</evidence>
<evidence type="ECO:0000313" key="7">
    <source>
        <dbReference type="Proteomes" id="UP000244073"/>
    </source>
</evidence>
<dbReference type="VEuPathDB" id="FungiDB:P175DRAFT_0523603"/>
<dbReference type="EMBL" id="MSFN02000004">
    <property type="protein sequence ID" value="PTU20732.1"/>
    <property type="molecule type" value="Genomic_DNA"/>
</dbReference>
<gene>
    <name evidence="6" type="ORF">P175DRAFT_0523603</name>
</gene>
<dbReference type="Proteomes" id="UP000244073">
    <property type="component" value="Unassembled WGS sequence"/>
</dbReference>
<feature type="signal peptide" evidence="4">
    <location>
        <begin position="1"/>
        <end position="16"/>
    </location>
</feature>
<protein>
    <recommendedName>
        <fullName evidence="5">Yeast cell wall synthesis Kre9/Knh1-like N-terminal domain-containing protein</fullName>
    </recommendedName>
</protein>
<dbReference type="GeneID" id="63816208"/>
<keyword evidence="3" id="KW-0472">Membrane</keyword>
<evidence type="ECO:0000256" key="1">
    <source>
        <dbReference type="ARBA" id="ARBA00022729"/>
    </source>
</evidence>
<dbReference type="RefSeq" id="XP_040752124.1">
    <property type="nucleotide sequence ID" value="XM_040899326.1"/>
</dbReference>
<evidence type="ECO:0000256" key="2">
    <source>
        <dbReference type="SAM" id="MobiDB-lite"/>
    </source>
</evidence>
<keyword evidence="3" id="KW-1133">Transmembrane helix</keyword>